<keyword evidence="2" id="KW-1185">Reference proteome</keyword>
<accession>A0ACD4ZJ03</accession>
<reference evidence="1" key="1">
    <citation type="submission" date="2022-10" db="EMBL/GenBank/DDBJ databases">
        <title>The complete genomes of actinobacterial strains from the NBC collection.</title>
        <authorList>
            <person name="Joergensen T.S."/>
            <person name="Alvarez Arevalo M."/>
            <person name="Sterndorff E.B."/>
            <person name="Faurdal D."/>
            <person name="Vuksanovic O."/>
            <person name="Mourched A.-S."/>
            <person name="Charusanti P."/>
            <person name="Shaw S."/>
            <person name="Blin K."/>
            <person name="Weber T."/>
        </authorList>
    </citation>
    <scope>NUCLEOTIDE SEQUENCE</scope>
    <source>
        <strain evidence="1">NBC 01771</strain>
    </source>
</reference>
<gene>
    <name evidence="1" type="ORF">OG835_14800</name>
</gene>
<organism evidence="1 2">
    <name type="scientific">Streptomyces scopuliridis</name>
    <dbReference type="NCBI Taxonomy" id="452529"/>
    <lineage>
        <taxon>Bacteria</taxon>
        <taxon>Bacillati</taxon>
        <taxon>Actinomycetota</taxon>
        <taxon>Actinomycetes</taxon>
        <taxon>Kitasatosporales</taxon>
        <taxon>Streptomycetaceae</taxon>
        <taxon>Streptomyces</taxon>
    </lineage>
</organism>
<proteinExistence type="predicted"/>
<evidence type="ECO:0000313" key="2">
    <source>
        <dbReference type="Proteomes" id="UP001348369"/>
    </source>
</evidence>
<evidence type="ECO:0000313" key="1">
    <source>
        <dbReference type="EMBL" id="WSB98164.1"/>
    </source>
</evidence>
<name>A0ACD4ZJ03_9ACTN</name>
<dbReference type="EMBL" id="CP109109">
    <property type="protein sequence ID" value="WSB98164.1"/>
    <property type="molecule type" value="Genomic_DNA"/>
</dbReference>
<sequence>MSAYMSYSYAVTRADASLEESLSQMRGVAEGPVRLVRAQGLAVVVSPVPEEDFGETALKARLEDLDWLESVARAHHAVVEAVFARTAVLPLRLATLHLDDNRVRDMLDRRADEFAWLLDQLAGHVEWGVKVYALPPAPGSPEPAAVSAAADTSPGRDYLRSRQRQRRSGEDAWRAAHDAVLRIDAAARGLAVDRVQHRLQEGELATGPGYNVSNNAYLVPRERGEEFQSQLLGAAESLDGIRVDITGPWAPYSFTASDDTDDAQETHREGGAEAETTERKAGTQ</sequence>
<dbReference type="Proteomes" id="UP001348369">
    <property type="component" value="Chromosome"/>
</dbReference>
<protein>
    <submittedName>
        <fullName evidence="1">GvpL/GvpF family gas vesicle protein</fullName>
    </submittedName>
</protein>